<sequence>MLLLLLFLLHHRKSLGDRLRGYQQSNATWIIRQHRQPSRLPRPPLPSFASSRQCERESPYLAKLASAPDDWHSRLVDPPKPYTYEPIHYFFYGTLTQPGLLKRILDLEQEPELRPGKVIGYSLSSWGQYKALVDGRPGEEVFGHGFLVDSAEQEFKLARYETSAYELAPCMIFFADGKSPEQAQAKTFMYAGDSEALKDGRFDASLWELQMGMRLPPRWRRQHGEEESS</sequence>
<keyword evidence="2" id="KW-0808">Transferase</keyword>
<dbReference type="KEGG" id="cdet:87940629"/>
<keyword evidence="7" id="KW-1185">Reference proteome</keyword>
<dbReference type="CDD" id="cd06661">
    <property type="entry name" value="GGCT_like"/>
    <property type="match status" value="1"/>
</dbReference>
<feature type="domain" description="Gamma-glutamylcyclotransferase AIG2-like" evidence="5">
    <location>
        <begin position="89"/>
        <end position="195"/>
    </location>
</feature>
<evidence type="ECO:0000256" key="2">
    <source>
        <dbReference type="ARBA" id="ARBA00022679"/>
    </source>
</evidence>
<comment type="similarity">
    <text evidence="1">Belongs to the gamma-glutamylcyclotransferase family.</text>
</comment>
<evidence type="ECO:0000313" key="6">
    <source>
        <dbReference type="EMBL" id="WQF79112.1"/>
    </source>
</evidence>
<dbReference type="EMBL" id="CP137307">
    <property type="protein sequence ID" value="WQF79112.1"/>
    <property type="molecule type" value="Genomic_DNA"/>
</dbReference>
<protein>
    <recommendedName>
        <fullName evidence="3">Putative gamma-glutamylcyclotransferase</fullName>
    </recommendedName>
</protein>
<dbReference type="InterPro" id="IPR013024">
    <property type="entry name" value="GGCT-like"/>
</dbReference>
<organism evidence="6 7">
    <name type="scientific">Colletotrichum destructivum</name>
    <dbReference type="NCBI Taxonomy" id="34406"/>
    <lineage>
        <taxon>Eukaryota</taxon>
        <taxon>Fungi</taxon>
        <taxon>Dikarya</taxon>
        <taxon>Ascomycota</taxon>
        <taxon>Pezizomycotina</taxon>
        <taxon>Sordariomycetes</taxon>
        <taxon>Hypocreomycetidae</taxon>
        <taxon>Glomerellales</taxon>
        <taxon>Glomerellaceae</taxon>
        <taxon>Colletotrichum</taxon>
        <taxon>Colletotrichum destructivum species complex</taxon>
    </lineage>
</organism>
<feature type="signal peptide" evidence="4">
    <location>
        <begin position="1"/>
        <end position="16"/>
    </location>
</feature>
<reference evidence="7" key="1">
    <citation type="journal article" date="2023" name="bioRxiv">
        <title>Complete genome of the Medicago anthracnose fungus, Colletotrichum destructivum, reveals a mini-chromosome-like region within a core chromosome.</title>
        <authorList>
            <person name="Lapalu N."/>
            <person name="Simon A."/>
            <person name="Lu A."/>
            <person name="Plaumann P.-L."/>
            <person name="Amselem J."/>
            <person name="Pigne S."/>
            <person name="Auger A."/>
            <person name="Koch C."/>
            <person name="Dallery J.-F."/>
            <person name="O'Connell R.J."/>
        </authorList>
    </citation>
    <scope>NUCLEOTIDE SEQUENCE [LARGE SCALE GENOMIC DNA]</scope>
    <source>
        <strain evidence="7">CBS 520.97</strain>
    </source>
</reference>
<dbReference type="GO" id="GO:0016740">
    <property type="term" value="F:transferase activity"/>
    <property type="evidence" value="ECO:0007669"/>
    <property type="project" value="UniProtKB-KW"/>
</dbReference>
<dbReference type="PANTHER" id="PTHR31544">
    <property type="entry name" value="AIG2-LIKE PROTEIN D"/>
    <property type="match status" value="1"/>
</dbReference>
<evidence type="ECO:0000256" key="4">
    <source>
        <dbReference type="SAM" id="SignalP"/>
    </source>
</evidence>
<evidence type="ECO:0000259" key="5">
    <source>
        <dbReference type="Pfam" id="PF06094"/>
    </source>
</evidence>
<evidence type="ECO:0000256" key="1">
    <source>
        <dbReference type="ARBA" id="ARBA00008861"/>
    </source>
</evidence>
<dbReference type="InterPro" id="IPR036568">
    <property type="entry name" value="GGCT-like_sf"/>
</dbReference>
<dbReference type="Pfam" id="PF06094">
    <property type="entry name" value="GGACT"/>
    <property type="match status" value="1"/>
</dbReference>
<accession>A0AAX4I7H9</accession>
<dbReference type="Gene3D" id="3.10.490.10">
    <property type="entry name" value="Gamma-glutamyl cyclotransferase-like"/>
    <property type="match status" value="1"/>
</dbReference>
<feature type="chain" id="PRO_5043388227" description="Putative gamma-glutamylcyclotransferase" evidence="4">
    <location>
        <begin position="17"/>
        <end position="229"/>
    </location>
</feature>
<dbReference type="Proteomes" id="UP001322277">
    <property type="component" value="Chromosome 3"/>
</dbReference>
<dbReference type="SUPFAM" id="SSF110857">
    <property type="entry name" value="Gamma-glutamyl cyclotransferase-like"/>
    <property type="match status" value="1"/>
</dbReference>
<dbReference type="InterPro" id="IPR009288">
    <property type="entry name" value="AIG2-like_dom"/>
</dbReference>
<keyword evidence="4" id="KW-0732">Signal</keyword>
<dbReference type="InterPro" id="IPR045038">
    <property type="entry name" value="AIG2-like"/>
</dbReference>
<name>A0AAX4I7H9_9PEZI</name>
<dbReference type="AlphaFoldDB" id="A0AAX4I7H9"/>
<dbReference type="PANTHER" id="PTHR31544:SF4">
    <property type="entry name" value="GAMMA-GLUTAMYLCYCLOTRANSFERASE-RELATED"/>
    <property type="match status" value="1"/>
</dbReference>
<dbReference type="GeneID" id="87940629"/>
<evidence type="ECO:0000313" key="7">
    <source>
        <dbReference type="Proteomes" id="UP001322277"/>
    </source>
</evidence>
<dbReference type="RefSeq" id="XP_062776336.1">
    <property type="nucleotide sequence ID" value="XM_062920285.1"/>
</dbReference>
<evidence type="ECO:0000256" key="3">
    <source>
        <dbReference type="ARBA" id="ARBA00030602"/>
    </source>
</evidence>
<gene>
    <name evidence="6" type="ORF">CDEST_04126</name>
</gene>
<proteinExistence type="inferred from homology"/>